<dbReference type="EMBL" id="PTRA01000001">
    <property type="protein sequence ID" value="PQA60410.1"/>
    <property type="molecule type" value="Genomic_DNA"/>
</dbReference>
<comment type="subcellular location">
    <subcellularLocation>
        <location evidence="1">Cell membrane</location>
        <topology evidence="1">Multi-pass membrane protein</topology>
    </subcellularLocation>
</comment>
<dbReference type="RefSeq" id="WP_104712676.1">
    <property type="nucleotide sequence ID" value="NZ_PTRA01000001.1"/>
</dbReference>
<evidence type="ECO:0000256" key="4">
    <source>
        <dbReference type="ARBA" id="ARBA00022989"/>
    </source>
</evidence>
<name>A0A2S7IS46_9BACT</name>
<sequence>MFRNYFKIAVRNLWKNKTATFINVFGLTIGLTCCLLIGLYIQYEVSFDRFQPKGTRIARLVMDYRFDSSPETKQTPVTSTKVAPVFKRTFPEVEAAVRMIEELTTVRQQDHLVSEKHFYFVDSTFFDIFQAEFIQGNPQKALDGPHKVVLTESTARRYFGQANPIGQVLVTGADTVLYEVTGVIKDYPASSQLHADFLASFSSLGVNQEHTYFNANYTTFLLLRDEQAFASLQAKIHLFMKKEMAGSGASVTYWLEPLLNIHLHSPYDSFVPNTPIVYLYILAGVALLILLIVCFTYINLSTARSMERAKEVGVRKVIGAGKEQLFWQFIGESVLTCLIAMALSLDLVLVVLPYFNELAGKSLTGASLHSLPFLLFLVTITLVVSLLAGSYPALVLSKFQPVKVLKGSFRHTRSGQWLQQSLIVFQFTISIFLLVATWLIQNQLNFIQEKKLGYDRDHVVEVLLNRKALDNLSTIKHELLANPDVQSITRCVASPINIYSGFNMRSATMAANEQIPVTGNSVDEDFLKTTGLQLVAGSDFTAQDIKDVDFPDWQQRQYHFILNERAARQLGWSPQEAIGKRMFLDDTRPGVVKGVVKDFHFESLHESIKPLVLSPEIRARRLLIKLSGHRLPETLTFLENRWKQVVPYMPFEYRFLDDHYHTMYQSEIQLGKVMRLFTSLSMILACLGLFGLTSFMVQQRIKEIGIRKVLGASIPSIIALLSGGFLRLTLLAMVLAFPLAAWAMHRWLEGFAYRVAISGWIFAGAALATLTVTLLTVSYQAIRAALMNPVQSLKSE</sequence>
<dbReference type="PANTHER" id="PTHR30572">
    <property type="entry name" value="MEMBRANE COMPONENT OF TRANSPORTER-RELATED"/>
    <property type="match status" value="1"/>
</dbReference>
<feature type="transmembrane region" description="Helical" evidence="6">
    <location>
        <begin position="417"/>
        <end position="440"/>
    </location>
</feature>
<dbReference type="InterPro" id="IPR050250">
    <property type="entry name" value="Macrolide_Exporter_MacB"/>
</dbReference>
<feature type="transmembrane region" description="Helical" evidence="6">
    <location>
        <begin position="277"/>
        <end position="300"/>
    </location>
</feature>
<organism evidence="8 9">
    <name type="scientific">Siphonobacter curvatus</name>
    <dbReference type="NCBI Taxonomy" id="2094562"/>
    <lineage>
        <taxon>Bacteria</taxon>
        <taxon>Pseudomonadati</taxon>
        <taxon>Bacteroidota</taxon>
        <taxon>Cytophagia</taxon>
        <taxon>Cytophagales</taxon>
        <taxon>Cytophagaceae</taxon>
        <taxon>Siphonobacter</taxon>
    </lineage>
</organism>
<dbReference type="GO" id="GO:0005886">
    <property type="term" value="C:plasma membrane"/>
    <property type="evidence" value="ECO:0007669"/>
    <property type="project" value="UniProtKB-SubCell"/>
</dbReference>
<evidence type="ECO:0000256" key="6">
    <source>
        <dbReference type="SAM" id="Phobius"/>
    </source>
</evidence>
<keyword evidence="5 6" id="KW-0472">Membrane</keyword>
<dbReference type="PANTHER" id="PTHR30572:SF18">
    <property type="entry name" value="ABC-TYPE MACROLIDE FAMILY EXPORT SYSTEM PERMEASE COMPONENT 2"/>
    <property type="match status" value="1"/>
</dbReference>
<feature type="transmembrane region" description="Helical" evidence="6">
    <location>
        <begin position="676"/>
        <end position="697"/>
    </location>
</feature>
<protein>
    <recommendedName>
        <fullName evidence="7">PAS domain-containing protein</fullName>
    </recommendedName>
</protein>
<dbReference type="InterPro" id="IPR025857">
    <property type="entry name" value="MacB_PCD"/>
</dbReference>
<dbReference type="PROSITE" id="PS50112">
    <property type="entry name" value="PAS"/>
    <property type="match status" value="1"/>
</dbReference>
<keyword evidence="9" id="KW-1185">Reference proteome</keyword>
<evidence type="ECO:0000256" key="1">
    <source>
        <dbReference type="ARBA" id="ARBA00004651"/>
    </source>
</evidence>
<evidence type="ECO:0000313" key="9">
    <source>
        <dbReference type="Proteomes" id="UP000239590"/>
    </source>
</evidence>
<dbReference type="Proteomes" id="UP000239590">
    <property type="component" value="Unassembled WGS sequence"/>
</dbReference>
<feature type="transmembrane region" description="Helical" evidence="6">
    <location>
        <begin position="373"/>
        <end position="396"/>
    </location>
</feature>
<feature type="transmembrane region" description="Helical" evidence="6">
    <location>
        <begin position="21"/>
        <end position="43"/>
    </location>
</feature>
<gene>
    <name evidence="8" type="ORF">C5O19_12565</name>
</gene>
<dbReference type="OrthoDB" id="5933722at2"/>
<proteinExistence type="predicted"/>
<dbReference type="Pfam" id="PF12704">
    <property type="entry name" value="MacB_PCD"/>
    <property type="match status" value="2"/>
</dbReference>
<feature type="transmembrane region" description="Helical" evidence="6">
    <location>
        <begin position="709"/>
        <end position="737"/>
    </location>
</feature>
<evidence type="ECO:0000313" key="8">
    <source>
        <dbReference type="EMBL" id="PQA60410.1"/>
    </source>
</evidence>
<keyword evidence="4 6" id="KW-1133">Transmembrane helix</keyword>
<evidence type="ECO:0000256" key="2">
    <source>
        <dbReference type="ARBA" id="ARBA00022475"/>
    </source>
</evidence>
<keyword evidence="3 6" id="KW-0812">Transmembrane</keyword>
<reference evidence="9" key="1">
    <citation type="submission" date="2018-02" db="EMBL/GenBank/DDBJ databases">
        <title>Genome sequencing of Solimonas sp. HR-BB.</title>
        <authorList>
            <person name="Lee Y."/>
            <person name="Jeon C.O."/>
        </authorList>
    </citation>
    <scope>NUCLEOTIDE SEQUENCE [LARGE SCALE GENOMIC DNA]</scope>
    <source>
        <strain evidence="9">HR-U</strain>
    </source>
</reference>
<dbReference type="AlphaFoldDB" id="A0A2S7IS46"/>
<keyword evidence="2" id="KW-1003">Cell membrane</keyword>
<evidence type="ECO:0000259" key="7">
    <source>
        <dbReference type="PROSITE" id="PS50112"/>
    </source>
</evidence>
<dbReference type="InterPro" id="IPR003838">
    <property type="entry name" value="ABC3_permease_C"/>
</dbReference>
<evidence type="ECO:0000256" key="3">
    <source>
        <dbReference type="ARBA" id="ARBA00022692"/>
    </source>
</evidence>
<dbReference type="InterPro" id="IPR000014">
    <property type="entry name" value="PAS"/>
</dbReference>
<comment type="caution">
    <text evidence="8">The sequence shown here is derived from an EMBL/GenBank/DDBJ whole genome shotgun (WGS) entry which is preliminary data.</text>
</comment>
<evidence type="ECO:0000256" key="5">
    <source>
        <dbReference type="ARBA" id="ARBA00023136"/>
    </source>
</evidence>
<feature type="transmembrane region" description="Helical" evidence="6">
    <location>
        <begin position="757"/>
        <end position="777"/>
    </location>
</feature>
<accession>A0A2S7IS46</accession>
<dbReference type="Pfam" id="PF02687">
    <property type="entry name" value="FtsX"/>
    <property type="match status" value="2"/>
</dbReference>
<feature type="transmembrane region" description="Helical" evidence="6">
    <location>
        <begin position="325"/>
        <end position="353"/>
    </location>
</feature>
<feature type="domain" description="PAS" evidence="7">
    <location>
        <begin position="563"/>
        <end position="589"/>
    </location>
</feature>
<dbReference type="GO" id="GO:0022857">
    <property type="term" value="F:transmembrane transporter activity"/>
    <property type="evidence" value="ECO:0007669"/>
    <property type="project" value="TreeGrafter"/>
</dbReference>